<evidence type="ECO:0000256" key="8">
    <source>
        <dbReference type="PROSITE-ProRule" id="PRU01360"/>
    </source>
</evidence>
<keyword evidence="4 8" id="KW-0812">Transmembrane</keyword>
<evidence type="ECO:0000256" key="1">
    <source>
        <dbReference type="ARBA" id="ARBA00004571"/>
    </source>
</evidence>
<dbReference type="InterPro" id="IPR000531">
    <property type="entry name" value="Beta-barrel_TonB"/>
</dbReference>
<dbReference type="Gene3D" id="2.40.170.20">
    <property type="entry name" value="TonB-dependent receptor, beta-barrel domain"/>
    <property type="match status" value="1"/>
</dbReference>
<dbReference type="InterPro" id="IPR037066">
    <property type="entry name" value="Plug_dom_sf"/>
</dbReference>
<dbReference type="InterPro" id="IPR008969">
    <property type="entry name" value="CarboxyPept-like_regulatory"/>
</dbReference>
<evidence type="ECO:0000313" key="13">
    <source>
        <dbReference type="Proteomes" id="UP000184420"/>
    </source>
</evidence>
<dbReference type="AlphaFoldDB" id="A0A1M7FPT5"/>
<dbReference type="InterPro" id="IPR012910">
    <property type="entry name" value="Plug_dom"/>
</dbReference>
<evidence type="ECO:0000256" key="2">
    <source>
        <dbReference type="ARBA" id="ARBA00022448"/>
    </source>
</evidence>
<evidence type="ECO:0000259" key="11">
    <source>
        <dbReference type="Pfam" id="PF07715"/>
    </source>
</evidence>
<dbReference type="STRING" id="1419482.SAMN05444266_106225"/>
<feature type="domain" description="TonB-dependent receptor-like beta-barrel" evidence="10">
    <location>
        <begin position="473"/>
        <end position="1089"/>
    </location>
</feature>
<dbReference type="NCBIfam" id="TIGR04057">
    <property type="entry name" value="SusC_RagA_signa"/>
    <property type="match status" value="1"/>
</dbReference>
<dbReference type="InterPro" id="IPR039426">
    <property type="entry name" value="TonB-dep_rcpt-like"/>
</dbReference>
<keyword evidence="13" id="KW-1185">Reference proteome</keyword>
<protein>
    <submittedName>
        <fullName evidence="12">TonB-linked outer membrane protein, SusC/RagA family</fullName>
    </submittedName>
</protein>
<dbReference type="Pfam" id="PF07715">
    <property type="entry name" value="Plug"/>
    <property type="match status" value="1"/>
</dbReference>
<dbReference type="SUPFAM" id="SSF56935">
    <property type="entry name" value="Porins"/>
    <property type="match status" value="1"/>
</dbReference>
<dbReference type="InterPro" id="IPR023997">
    <property type="entry name" value="TonB-dep_OMP_SusC/RagA_CS"/>
</dbReference>
<dbReference type="EMBL" id="FRBL01000006">
    <property type="protein sequence ID" value="SHM05950.1"/>
    <property type="molecule type" value="Genomic_DNA"/>
</dbReference>
<evidence type="ECO:0000256" key="9">
    <source>
        <dbReference type="RuleBase" id="RU003357"/>
    </source>
</evidence>
<accession>A0A1M7FPT5</accession>
<dbReference type="Gene3D" id="2.170.130.10">
    <property type="entry name" value="TonB-dependent receptor, plug domain"/>
    <property type="match status" value="1"/>
</dbReference>
<keyword evidence="6 8" id="KW-0472">Membrane</keyword>
<evidence type="ECO:0000256" key="3">
    <source>
        <dbReference type="ARBA" id="ARBA00022452"/>
    </source>
</evidence>
<keyword evidence="5 9" id="KW-0798">TonB box</keyword>
<proteinExistence type="inferred from homology"/>
<keyword evidence="3 8" id="KW-1134">Transmembrane beta strand</keyword>
<evidence type="ECO:0000256" key="4">
    <source>
        <dbReference type="ARBA" id="ARBA00022692"/>
    </source>
</evidence>
<dbReference type="Gene3D" id="2.60.40.1120">
    <property type="entry name" value="Carboxypeptidase-like, regulatory domain"/>
    <property type="match status" value="1"/>
</dbReference>
<evidence type="ECO:0000259" key="10">
    <source>
        <dbReference type="Pfam" id="PF00593"/>
    </source>
</evidence>
<dbReference type="InterPro" id="IPR023996">
    <property type="entry name" value="TonB-dep_OMP_SusC/RagA"/>
</dbReference>
<sequence length="1125" mass="124527">MVGFLQVSAHGLAQKITMSKTDRPIQEALTEIEKQSGYKFWYHAGLLNNAKNVSISVTDAPLTAVLDLLVKDQGLSWKVIKETIVLNKAATPPPPALPPADTLHGKIADETGNPVPGATILVKGSKKATVSNVNGEFSLTNVPDNATIVVSNIGFQTQEIAVNGRSRINVKFLAEVSQLENVVVVGYGTQKKVNLTGAVAQVSGKVLENRPITRVTQALQGMVAGLNITSTTSGGAPNATQNINVRGYTGLNASGGPLIVIDGIQGGDINAINPSDVESISVLKDAASTAIYGSSAPYGVILITTKKGKAGQPTKITYDNNLSWAQAINLPKMMNSLDFANLYNEAFVNAGRAPFFDDATLQRIKDYQAGTLKEEAMKSPSAPNDWTSWNTSNANNDWFKIYFKDFAFSQQHNIGISGASDKSNYYIGIGYNNKEGMYNFGDDDFKRFNIRANVSSNVTNWLQFNLRSTISRTLYNTPNTYSGKTGGNYMHQIARKFPTVQLKNPDGNYSDPSDVLLHQQGGRWKYTEDQPMITGEFKITPLKDWTITANYTFDGDLYDEQNQTKTVFTFLPDGSTAPVSGTTPNSFSRLNNRYEHHIVNAFSSYEKSFNKHNFKILGGFTSELTNFTSYSASNSLLYSNDIPSLNLTYNTTPSVGDGIRRLAVEGFFGRFNYAFADKYLIEINGRYDGTSRFLSDNRWKFSPGISAGWNIDREKFWQPVSEVVNTFKLRGSFGSSPDQLFLGDPSISTYYPFYPSLATTRPNSTSWLFGGAKQASVSQPSLVNPDLTWVTTTSYDVGADFSMFKERLNVNFDYYIRKANDFAGPAQVLPAILGAAVPRVNNAAIRTTGFELTMQWNDRIGQVGYSVRANLSDYKGTVVKYNNPSRSLSTFYEGQNMGDIWGYVSSGLYATDADAAKAPKAQFWNSTWRSGDVIYEDLNKDGVINNGKNTVDSSGDRRIIGNNTPRYQYSLNLSFDYKGFDLGIFMQGVAKRDAWVGSNYFWGIVGSEWQSSPFSIHYDRWTATNPAGYFPKFYMSSENDKNTQTQTRYLQNGAYLRIKNLQLGYTIPTQILSRIHAQKVRLYFSVENLATFTKMAKTIDPELSISDAKIYPLQRTWSCGINVIL</sequence>
<keyword evidence="7 8" id="KW-0998">Cell outer membrane</keyword>
<dbReference type="PROSITE" id="PS52016">
    <property type="entry name" value="TONB_DEPENDENT_REC_3"/>
    <property type="match status" value="1"/>
</dbReference>
<dbReference type="GO" id="GO:0009279">
    <property type="term" value="C:cell outer membrane"/>
    <property type="evidence" value="ECO:0007669"/>
    <property type="project" value="UniProtKB-SubCell"/>
</dbReference>
<evidence type="ECO:0000256" key="6">
    <source>
        <dbReference type="ARBA" id="ARBA00023136"/>
    </source>
</evidence>
<reference evidence="12 13" key="1">
    <citation type="submission" date="2016-11" db="EMBL/GenBank/DDBJ databases">
        <authorList>
            <person name="Jaros S."/>
            <person name="Januszkiewicz K."/>
            <person name="Wedrychowicz H."/>
        </authorList>
    </citation>
    <scope>NUCLEOTIDE SEQUENCE [LARGE SCALE GENOMIC DNA]</scope>
    <source>
        <strain evidence="12 13">DSM 27406</strain>
    </source>
</reference>
<evidence type="ECO:0000313" key="12">
    <source>
        <dbReference type="EMBL" id="SHM05950.1"/>
    </source>
</evidence>
<gene>
    <name evidence="12" type="ORF">SAMN05444266_106225</name>
</gene>
<feature type="domain" description="TonB-dependent receptor plug" evidence="11">
    <location>
        <begin position="192"/>
        <end position="300"/>
    </location>
</feature>
<keyword evidence="2 8" id="KW-0813">Transport</keyword>
<evidence type="ECO:0000256" key="5">
    <source>
        <dbReference type="ARBA" id="ARBA00023077"/>
    </source>
</evidence>
<dbReference type="Pfam" id="PF13715">
    <property type="entry name" value="CarbopepD_reg_2"/>
    <property type="match status" value="1"/>
</dbReference>
<dbReference type="Pfam" id="PF00593">
    <property type="entry name" value="TonB_dep_Rec_b-barrel"/>
    <property type="match status" value="1"/>
</dbReference>
<comment type="similarity">
    <text evidence="8 9">Belongs to the TonB-dependent receptor family.</text>
</comment>
<evidence type="ECO:0000256" key="7">
    <source>
        <dbReference type="ARBA" id="ARBA00023237"/>
    </source>
</evidence>
<name>A0A1M7FPT5_9BACT</name>
<comment type="subcellular location">
    <subcellularLocation>
        <location evidence="1 8">Cell outer membrane</location>
        <topology evidence="1 8">Multi-pass membrane protein</topology>
    </subcellularLocation>
</comment>
<dbReference type="SUPFAM" id="SSF49464">
    <property type="entry name" value="Carboxypeptidase regulatory domain-like"/>
    <property type="match status" value="1"/>
</dbReference>
<dbReference type="InterPro" id="IPR036942">
    <property type="entry name" value="Beta-barrel_TonB_sf"/>
</dbReference>
<dbReference type="Proteomes" id="UP000184420">
    <property type="component" value="Unassembled WGS sequence"/>
</dbReference>
<organism evidence="12 13">
    <name type="scientific">Chitinophaga jiangningensis</name>
    <dbReference type="NCBI Taxonomy" id="1419482"/>
    <lineage>
        <taxon>Bacteria</taxon>
        <taxon>Pseudomonadati</taxon>
        <taxon>Bacteroidota</taxon>
        <taxon>Chitinophagia</taxon>
        <taxon>Chitinophagales</taxon>
        <taxon>Chitinophagaceae</taxon>
        <taxon>Chitinophaga</taxon>
    </lineage>
</organism>
<dbReference type="NCBIfam" id="TIGR04056">
    <property type="entry name" value="OMP_RagA_SusC"/>
    <property type="match status" value="1"/>
</dbReference>